<name>A0A415E8E0_9FIRM</name>
<evidence type="ECO:0000256" key="4">
    <source>
        <dbReference type="ARBA" id="ARBA00022989"/>
    </source>
</evidence>
<dbReference type="Pfam" id="PF01384">
    <property type="entry name" value="PHO4"/>
    <property type="match status" value="2"/>
</dbReference>
<dbReference type="AlphaFoldDB" id="A0A415E8E0"/>
<keyword evidence="2" id="KW-0813">Transport</keyword>
<dbReference type="GO" id="GO:0016020">
    <property type="term" value="C:membrane"/>
    <property type="evidence" value="ECO:0007669"/>
    <property type="project" value="UniProtKB-SubCell"/>
</dbReference>
<keyword evidence="3 6" id="KW-0812">Transmembrane</keyword>
<dbReference type="GO" id="GO:0035435">
    <property type="term" value="P:phosphate ion transmembrane transport"/>
    <property type="evidence" value="ECO:0007669"/>
    <property type="project" value="TreeGrafter"/>
</dbReference>
<evidence type="ECO:0000256" key="6">
    <source>
        <dbReference type="SAM" id="Phobius"/>
    </source>
</evidence>
<dbReference type="OrthoDB" id="9779554at2"/>
<feature type="transmembrane region" description="Helical" evidence="6">
    <location>
        <begin position="305"/>
        <end position="327"/>
    </location>
</feature>
<gene>
    <name evidence="7" type="ORF">DW099_05105</name>
</gene>
<dbReference type="PANTHER" id="PTHR11101">
    <property type="entry name" value="PHOSPHATE TRANSPORTER"/>
    <property type="match status" value="1"/>
</dbReference>
<evidence type="ECO:0000256" key="3">
    <source>
        <dbReference type="ARBA" id="ARBA00022692"/>
    </source>
</evidence>
<accession>A0A415E8E0</accession>
<dbReference type="EMBL" id="QRMS01000001">
    <property type="protein sequence ID" value="RHJ89940.1"/>
    <property type="molecule type" value="Genomic_DNA"/>
</dbReference>
<reference evidence="7 8" key="1">
    <citation type="submission" date="2018-08" db="EMBL/GenBank/DDBJ databases">
        <title>A genome reference for cultivated species of the human gut microbiota.</title>
        <authorList>
            <person name="Zou Y."/>
            <person name="Xue W."/>
            <person name="Luo G."/>
        </authorList>
    </citation>
    <scope>NUCLEOTIDE SEQUENCE [LARGE SCALE GENOMIC DNA]</scope>
    <source>
        <strain evidence="7 8">AM07-24</strain>
    </source>
</reference>
<feature type="transmembrane region" description="Helical" evidence="6">
    <location>
        <begin position="111"/>
        <end position="128"/>
    </location>
</feature>
<dbReference type="RefSeq" id="WP_118333980.1">
    <property type="nucleotide sequence ID" value="NZ_AP025567.1"/>
</dbReference>
<protein>
    <submittedName>
        <fullName evidence="7">Anion permease</fullName>
    </submittedName>
</protein>
<evidence type="ECO:0000313" key="7">
    <source>
        <dbReference type="EMBL" id="RHJ89940.1"/>
    </source>
</evidence>
<feature type="transmembrane region" description="Helical" evidence="6">
    <location>
        <begin position="82"/>
        <end position="99"/>
    </location>
</feature>
<dbReference type="InterPro" id="IPR001204">
    <property type="entry name" value="Phos_transporter"/>
</dbReference>
<feature type="transmembrane region" description="Helical" evidence="6">
    <location>
        <begin position="6"/>
        <end position="28"/>
    </location>
</feature>
<evidence type="ECO:0000256" key="1">
    <source>
        <dbReference type="ARBA" id="ARBA00004141"/>
    </source>
</evidence>
<comment type="subcellular location">
    <subcellularLocation>
        <location evidence="1">Membrane</location>
        <topology evidence="1">Multi-pass membrane protein</topology>
    </subcellularLocation>
</comment>
<evidence type="ECO:0000313" key="8">
    <source>
        <dbReference type="Proteomes" id="UP000284841"/>
    </source>
</evidence>
<keyword evidence="4 6" id="KW-1133">Transmembrane helix</keyword>
<dbReference type="PANTHER" id="PTHR11101:SF80">
    <property type="entry name" value="PHOSPHATE TRANSPORTER"/>
    <property type="match status" value="1"/>
</dbReference>
<feature type="transmembrane region" description="Helical" evidence="6">
    <location>
        <begin position="168"/>
        <end position="189"/>
    </location>
</feature>
<proteinExistence type="predicted"/>
<dbReference type="GO" id="GO:0005315">
    <property type="term" value="F:phosphate transmembrane transporter activity"/>
    <property type="evidence" value="ECO:0007669"/>
    <property type="project" value="InterPro"/>
</dbReference>
<evidence type="ECO:0000256" key="2">
    <source>
        <dbReference type="ARBA" id="ARBA00022448"/>
    </source>
</evidence>
<feature type="transmembrane region" description="Helical" evidence="6">
    <location>
        <begin position="40"/>
        <end position="62"/>
    </location>
</feature>
<evidence type="ECO:0000256" key="5">
    <source>
        <dbReference type="ARBA" id="ARBA00023136"/>
    </source>
</evidence>
<keyword evidence="8" id="KW-1185">Reference proteome</keyword>
<keyword evidence="5 6" id="KW-0472">Membrane</keyword>
<organism evidence="7 8">
    <name type="scientific">Emergencia timonensis</name>
    <dbReference type="NCBI Taxonomy" id="1776384"/>
    <lineage>
        <taxon>Bacteria</taxon>
        <taxon>Bacillati</taxon>
        <taxon>Bacillota</taxon>
        <taxon>Clostridia</taxon>
        <taxon>Peptostreptococcales</taxon>
        <taxon>Anaerovoracaceae</taxon>
        <taxon>Emergencia</taxon>
    </lineage>
</organism>
<dbReference type="Proteomes" id="UP000284841">
    <property type="component" value="Unassembled WGS sequence"/>
</dbReference>
<dbReference type="STRING" id="1776384.GCA_900086585_03311"/>
<comment type="caution">
    <text evidence="7">The sequence shown here is derived from an EMBL/GenBank/DDBJ whole genome shotgun (WGS) entry which is preliminary data.</text>
</comment>
<feature type="transmembrane region" description="Helical" evidence="6">
    <location>
        <begin position="134"/>
        <end position="156"/>
    </location>
</feature>
<feature type="transmembrane region" description="Helical" evidence="6">
    <location>
        <begin position="209"/>
        <end position="230"/>
    </location>
</feature>
<sequence>MFYFMISIGLVTAYIAGMHDGGTIMATAVSSRLFSARKAVLLAGLANFLGAVLLGTAVAYTISGDIIDTAAVLSGSRDMCCTFAAAAFAGAIVWNLITWRLKLPSSSSHTLIGSLIGSGIAAYGTVYIKWHLIFVKVILAMIISPILGFALGYLILKLEKRVLQNGTIVWSARINVLSKISSFLVAFSYGSNNSQKVMGIIAMGLAGYLGRAVFVPAWVVVSCALALGLGTITGGYNMIKTVGMDICKIDTQNSFASQLSTISVVMTANVTGLPISVPQIITGSVMGVGTEKTPKAVNWAVSKKIIVAWIITIPISAAIGGAVYFLLRLL</sequence>